<evidence type="ECO:0000313" key="1">
    <source>
        <dbReference type="EMBL" id="KRY44230.1"/>
    </source>
</evidence>
<comment type="caution">
    <text evidence="1">The sequence shown here is derived from an EMBL/GenBank/DDBJ whole genome shotgun (WGS) entry which is preliminary data.</text>
</comment>
<reference evidence="1 2" key="1">
    <citation type="submission" date="2015-01" db="EMBL/GenBank/DDBJ databases">
        <title>Evolution of Trichinella species and genotypes.</title>
        <authorList>
            <person name="Korhonen P.K."/>
            <person name="Edoardo P."/>
            <person name="Giuseppe L.R."/>
            <person name="Gasser R.B."/>
        </authorList>
    </citation>
    <scope>NUCLEOTIDE SEQUENCE [LARGE SCALE GENOMIC DNA]</scope>
    <source>
        <strain evidence="1">ISS13</strain>
    </source>
</reference>
<feature type="non-terminal residue" evidence="1">
    <location>
        <position position="1"/>
    </location>
</feature>
<proteinExistence type="predicted"/>
<name>A0A0V1C4W4_TRIPS</name>
<dbReference type="AlphaFoldDB" id="A0A0V1C4W4"/>
<dbReference type="EMBL" id="JYDR01004443">
    <property type="protein sequence ID" value="KRY44230.1"/>
    <property type="molecule type" value="Genomic_DNA"/>
</dbReference>
<feature type="non-terminal residue" evidence="1">
    <location>
        <position position="46"/>
    </location>
</feature>
<evidence type="ECO:0000313" key="2">
    <source>
        <dbReference type="Proteomes" id="UP000054632"/>
    </source>
</evidence>
<gene>
    <name evidence="1" type="ORF">T4A_3238</name>
</gene>
<organism evidence="1 2">
    <name type="scientific">Trichinella pseudospiralis</name>
    <name type="common">Parasitic roundworm</name>
    <dbReference type="NCBI Taxonomy" id="6337"/>
    <lineage>
        <taxon>Eukaryota</taxon>
        <taxon>Metazoa</taxon>
        <taxon>Ecdysozoa</taxon>
        <taxon>Nematoda</taxon>
        <taxon>Enoplea</taxon>
        <taxon>Dorylaimia</taxon>
        <taxon>Trichinellida</taxon>
        <taxon>Trichinellidae</taxon>
        <taxon>Trichinella</taxon>
    </lineage>
</organism>
<sequence>LVRYFQRLWHCLAPGVVSIVRALWAGPAPPGIYQESLYRCDDSDQR</sequence>
<protein>
    <submittedName>
        <fullName evidence="1">Uncharacterized protein</fullName>
    </submittedName>
</protein>
<dbReference type="Proteomes" id="UP000054632">
    <property type="component" value="Unassembled WGS sequence"/>
</dbReference>
<accession>A0A0V1C4W4</accession>